<feature type="transmembrane region" description="Helical" evidence="2">
    <location>
        <begin position="249"/>
        <end position="272"/>
    </location>
</feature>
<evidence type="ECO:0000313" key="5">
    <source>
        <dbReference type="Proteomes" id="UP000198556"/>
    </source>
</evidence>
<dbReference type="AlphaFoldDB" id="A0A1H9I0C4"/>
<gene>
    <name evidence="4" type="ORF">SAMN05421767_10410</name>
</gene>
<evidence type="ECO:0000256" key="2">
    <source>
        <dbReference type="SAM" id="Phobius"/>
    </source>
</evidence>
<keyword evidence="2" id="KW-1133">Transmembrane helix</keyword>
<feature type="compositionally biased region" description="Polar residues" evidence="1">
    <location>
        <begin position="556"/>
        <end position="566"/>
    </location>
</feature>
<evidence type="ECO:0000256" key="1">
    <source>
        <dbReference type="SAM" id="MobiDB-lite"/>
    </source>
</evidence>
<proteinExistence type="predicted"/>
<feature type="compositionally biased region" description="Basic and acidic residues" evidence="1">
    <location>
        <begin position="567"/>
        <end position="583"/>
    </location>
</feature>
<feature type="domain" description="DUF8208" evidence="3">
    <location>
        <begin position="30"/>
        <end position="371"/>
    </location>
</feature>
<feature type="compositionally biased region" description="Low complexity" evidence="1">
    <location>
        <begin position="535"/>
        <end position="555"/>
    </location>
</feature>
<evidence type="ECO:0000313" key="4">
    <source>
        <dbReference type="EMBL" id="SEQ67875.1"/>
    </source>
</evidence>
<dbReference type="EMBL" id="FOGF01000004">
    <property type="protein sequence ID" value="SEQ67875.1"/>
    <property type="molecule type" value="Genomic_DNA"/>
</dbReference>
<organism evidence="4 5">
    <name type="scientific">Granulicatella balaenopterae</name>
    <dbReference type="NCBI Taxonomy" id="137733"/>
    <lineage>
        <taxon>Bacteria</taxon>
        <taxon>Bacillati</taxon>
        <taxon>Bacillota</taxon>
        <taxon>Bacilli</taxon>
        <taxon>Lactobacillales</taxon>
        <taxon>Carnobacteriaceae</taxon>
        <taxon>Granulicatella</taxon>
    </lineage>
</organism>
<feature type="region of interest" description="Disordered" evidence="1">
    <location>
        <begin position="721"/>
        <end position="750"/>
    </location>
</feature>
<dbReference type="Proteomes" id="UP000198556">
    <property type="component" value="Unassembled WGS sequence"/>
</dbReference>
<dbReference type="Pfam" id="PF26635">
    <property type="entry name" value="DUF8208"/>
    <property type="match status" value="1"/>
</dbReference>
<feature type="region of interest" description="Disordered" evidence="1">
    <location>
        <begin position="445"/>
        <end position="624"/>
    </location>
</feature>
<sequence length="801" mass="89238">MIMNCGVNLMLIATTASEILKEIAEYLKLSSIWSDSWRFIGWQIIKLFMFISQQLSKSLTEIYKIFDIIDSPEILKIMNGLVPVAWAIGSVALGIYGIKYMGNPNMKLKKGIKNMVLGVAVISLSSVFLTQIVNVTKNLATTINAETSDLVSYSILNSNMYDLYKLEENNYDIDSDFHTNINNDNINFIDINETVDEMKLKRPLTGENIFGKKLIVDRNGKVYISSLDKHWMFLVKERYYRYNWHPFQIMAGLGILIAVYFFTSIKTVKLIFEMIYSLTMLKVTAFTDFENAQIVKKIIKNIWNVLLTLILITFLLYVYGIVYTLISTLAIGNLTKLLIQIGLGMAVIDGPTIIQEITGIDGGLKSIGMTVLSSISAGKAMAATAKGFGKTVVGTPKAIKNGAKKVQSGIDSGISFAHKGMGFANGLANGFTGDKLNKAVKEKMNQSNDMPLKDKSVIPSKQSVDSKNNQFAEALNNKQKPQQSDKQNMDMQNNDNNMMNGVEQSSMNNQKSNDLTNSLNTETASKLNNKKQSTDNNDFGNNKDNANNDNVSNLNESPSLKSQNNINRKDKDQLNHQVQDKLATKGRLSQANIGATNNKGSEHNKETLHPSPSLKSQNNINRKDGVQLNQQTQDKLATKGIMNQDNTKSSALAHVMKSTKAGYSQEIKNSLVGKSNDREHHSEASNIHQNDSLNKAYKQSNTHMKNSTGINYGNSFDKQSQVSISEKDLPQTIKEDPQYKAYKQSQKPKALNTDTVADKISNKVSTLNDRNFHDRIEAGQKGENLGVLLKNTFKPDNREEK</sequence>
<keyword evidence="2" id="KW-0812">Transmembrane</keyword>
<feature type="transmembrane region" description="Helical" evidence="2">
    <location>
        <begin position="114"/>
        <end position="133"/>
    </location>
</feature>
<feature type="compositionally biased region" description="Low complexity" evidence="1">
    <location>
        <begin position="489"/>
        <end position="500"/>
    </location>
</feature>
<dbReference type="InterPro" id="IPR058066">
    <property type="entry name" value="pXO2-14_N"/>
</dbReference>
<dbReference type="NCBIfam" id="NF045890">
    <property type="entry name" value="conj_pls20_p028"/>
    <property type="match status" value="1"/>
</dbReference>
<keyword evidence="2" id="KW-0472">Membrane</keyword>
<feature type="compositionally biased region" description="Polar residues" evidence="1">
    <location>
        <begin position="459"/>
        <end position="486"/>
    </location>
</feature>
<feature type="compositionally biased region" description="Basic and acidic residues" evidence="1">
    <location>
        <begin position="725"/>
        <end position="738"/>
    </location>
</feature>
<feature type="compositionally biased region" description="Polar residues" evidence="1">
    <location>
        <begin position="502"/>
        <end position="531"/>
    </location>
</feature>
<feature type="region of interest" description="Disordered" evidence="1">
    <location>
        <begin position="674"/>
        <end position="693"/>
    </location>
</feature>
<feature type="compositionally biased region" description="Polar residues" evidence="1">
    <location>
        <begin position="587"/>
        <end position="599"/>
    </location>
</feature>
<dbReference type="InterPro" id="IPR058521">
    <property type="entry name" value="DUF8208"/>
</dbReference>
<feature type="transmembrane region" description="Helical" evidence="2">
    <location>
        <begin position="302"/>
        <end position="326"/>
    </location>
</feature>
<keyword evidence="5" id="KW-1185">Reference proteome</keyword>
<accession>A0A1H9I0C4</accession>
<evidence type="ECO:0000259" key="3">
    <source>
        <dbReference type="Pfam" id="PF26635"/>
    </source>
</evidence>
<feature type="transmembrane region" description="Helical" evidence="2">
    <location>
        <begin position="81"/>
        <end position="102"/>
    </location>
</feature>
<reference evidence="4 5" key="1">
    <citation type="submission" date="2016-10" db="EMBL/GenBank/DDBJ databases">
        <authorList>
            <person name="de Groot N.N."/>
        </authorList>
    </citation>
    <scope>NUCLEOTIDE SEQUENCE [LARGE SCALE GENOMIC DNA]</scope>
    <source>
        <strain evidence="4 5">DSM 15827</strain>
    </source>
</reference>
<name>A0A1H9I0C4_9LACT</name>
<protein>
    <recommendedName>
        <fullName evidence="3">DUF8208 domain-containing protein</fullName>
    </recommendedName>
</protein>
<feature type="compositionally biased region" description="Polar residues" evidence="1">
    <location>
        <begin position="684"/>
        <end position="693"/>
    </location>
</feature>
<dbReference type="STRING" id="137733.SAMN05421767_10410"/>